<proteinExistence type="predicted"/>
<dbReference type="HOGENOM" id="CLU_138041_1_0_1"/>
<evidence type="ECO:0000313" key="2">
    <source>
        <dbReference type="Proteomes" id="UP000054485"/>
    </source>
</evidence>
<accession>A0A0D0AFS9</accession>
<feature type="non-terminal residue" evidence="1">
    <location>
        <position position="131"/>
    </location>
</feature>
<dbReference type="Proteomes" id="UP000054485">
    <property type="component" value="Unassembled WGS sequence"/>
</dbReference>
<sequence length="131" mass="14616">MSLGSIKFNLMNFFDDVGRNDALLSHLRTVLAQLPDSIPLGNSKYNFEYYAPDPDKVELYGSTEAALNNALEVTFAPRGRKDESAPCPFEFQERGPGLVAIVDVLTTALNEFPNSALLQKWVGDLWRTAEY</sequence>
<protein>
    <submittedName>
        <fullName evidence="1">Uncharacterized protein</fullName>
    </submittedName>
</protein>
<keyword evidence="2" id="KW-1185">Reference proteome</keyword>
<gene>
    <name evidence="1" type="ORF">CY34DRAFT_813851</name>
</gene>
<reference evidence="2" key="2">
    <citation type="submission" date="2015-01" db="EMBL/GenBank/DDBJ databases">
        <title>Evolutionary Origins and Diversification of the Mycorrhizal Mutualists.</title>
        <authorList>
            <consortium name="DOE Joint Genome Institute"/>
            <consortium name="Mycorrhizal Genomics Consortium"/>
            <person name="Kohler A."/>
            <person name="Kuo A."/>
            <person name="Nagy L.G."/>
            <person name="Floudas D."/>
            <person name="Copeland A."/>
            <person name="Barry K.W."/>
            <person name="Cichocki N."/>
            <person name="Veneault-Fourrey C."/>
            <person name="LaButti K."/>
            <person name="Lindquist E.A."/>
            <person name="Lipzen A."/>
            <person name="Lundell T."/>
            <person name="Morin E."/>
            <person name="Murat C."/>
            <person name="Riley R."/>
            <person name="Ohm R."/>
            <person name="Sun H."/>
            <person name="Tunlid A."/>
            <person name="Henrissat B."/>
            <person name="Grigoriev I.V."/>
            <person name="Hibbett D.S."/>
            <person name="Martin F."/>
        </authorList>
    </citation>
    <scope>NUCLEOTIDE SEQUENCE [LARGE SCALE GENOMIC DNA]</scope>
    <source>
        <strain evidence="2">UH-Slu-Lm8-n1</strain>
    </source>
</reference>
<dbReference type="InParanoid" id="A0A0D0AFS9"/>
<reference evidence="1 2" key="1">
    <citation type="submission" date="2014-04" db="EMBL/GenBank/DDBJ databases">
        <authorList>
            <consortium name="DOE Joint Genome Institute"/>
            <person name="Kuo A."/>
            <person name="Ruytinx J."/>
            <person name="Rineau F."/>
            <person name="Colpaert J."/>
            <person name="Kohler A."/>
            <person name="Nagy L.G."/>
            <person name="Floudas D."/>
            <person name="Copeland A."/>
            <person name="Barry K.W."/>
            <person name="Cichocki N."/>
            <person name="Veneault-Fourrey C."/>
            <person name="LaButti K."/>
            <person name="Lindquist E.A."/>
            <person name="Lipzen A."/>
            <person name="Lundell T."/>
            <person name="Morin E."/>
            <person name="Murat C."/>
            <person name="Sun H."/>
            <person name="Tunlid A."/>
            <person name="Henrissat B."/>
            <person name="Grigoriev I.V."/>
            <person name="Hibbett D.S."/>
            <person name="Martin F."/>
            <person name="Nordberg H.P."/>
            <person name="Cantor M.N."/>
            <person name="Hua S.X."/>
        </authorList>
    </citation>
    <scope>NUCLEOTIDE SEQUENCE [LARGE SCALE GENOMIC DNA]</scope>
    <source>
        <strain evidence="1 2">UH-Slu-Lm8-n1</strain>
    </source>
</reference>
<evidence type="ECO:0000313" key="1">
    <source>
        <dbReference type="EMBL" id="KIK33072.1"/>
    </source>
</evidence>
<organism evidence="1 2">
    <name type="scientific">Suillus luteus UH-Slu-Lm8-n1</name>
    <dbReference type="NCBI Taxonomy" id="930992"/>
    <lineage>
        <taxon>Eukaryota</taxon>
        <taxon>Fungi</taxon>
        <taxon>Dikarya</taxon>
        <taxon>Basidiomycota</taxon>
        <taxon>Agaricomycotina</taxon>
        <taxon>Agaricomycetes</taxon>
        <taxon>Agaricomycetidae</taxon>
        <taxon>Boletales</taxon>
        <taxon>Suillineae</taxon>
        <taxon>Suillaceae</taxon>
        <taxon>Suillus</taxon>
    </lineage>
</organism>
<dbReference type="OrthoDB" id="3236755at2759"/>
<dbReference type="EMBL" id="KN836034">
    <property type="protein sequence ID" value="KIK33072.1"/>
    <property type="molecule type" value="Genomic_DNA"/>
</dbReference>
<dbReference type="AlphaFoldDB" id="A0A0D0AFS9"/>
<name>A0A0D0AFS9_9AGAM</name>